<keyword evidence="8" id="KW-1185">Reference proteome</keyword>
<proteinExistence type="predicted"/>
<dbReference type="GO" id="GO:0010333">
    <property type="term" value="F:terpene synthase activity"/>
    <property type="evidence" value="ECO:0007669"/>
    <property type="project" value="InterPro"/>
</dbReference>
<dbReference type="PANTHER" id="PTHR31225:SF94">
    <property type="entry name" value="ALPHA-FARNESENE SYNTHASE"/>
    <property type="match status" value="1"/>
</dbReference>
<dbReference type="InterPro" id="IPR008949">
    <property type="entry name" value="Isoprenoid_synthase_dom_sf"/>
</dbReference>
<evidence type="ECO:0000313" key="8">
    <source>
        <dbReference type="Proteomes" id="UP001054821"/>
    </source>
</evidence>
<dbReference type="SUPFAM" id="SSF48239">
    <property type="entry name" value="Terpenoid cyclases/Protein prenyltransferases"/>
    <property type="match status" value="2"/>
</dbReference>
<reference evidence="7 8" key="1">
    <citation type="journal article" date="2022" name="G3 (Bethesda)">
        <title>Whole-genome sequence and methylome profiling of the almond [Prunus dulcis (Mill.) D.A. Webb] cultivar 'Nonpareil'.</title>
        <authorList>
            <person name="D'Amico-Willman K.M."/>
            <person name="Ouma W.Z."/>
            <person name="Meulia T."/>
            <person name="Sideli G.M."/>
            <person name="Gradziel T.M."/>
            <person name="Fresnedo-Ramirez J."/>
        </authorList>
    </citation>
    <scope>NUCLEOTIDE SEQUENCE [LARGE SCALE GENOMIC DNA]</scope>
    <source>
        <strain evidence="7">Clone GOH B32 T37-40</strain>
    </source>
</reference>
<protein>
    <submittedName>
        <fullName evidence="7">Uncharacterized protein</fullName>
    </submittedName>
</protein>
<dbReference type="Pfam" id="PF01397">
    <property type="entry name" value="Terpene_synth"/>
    <property type="match status" value="2"/>
</dbReference>
<comment type="cofactor">
    <cofactor evidence="1">
        <name>Mg(2+)</name>
        <dbReference type="ChEBI" id="CHEBI:18420"/>
    </cofactor>
</comment>
<dbReference type="Gene3D" id="1.10.600.10">
    <property type="entry name" value="Farnesyl Diphosphate Synthase"/>
    <property type="match status" value="1"/>
</dbReference>
<feature type="domain" description="Terpene synthase N-terminal" evidence="5">
    <location>
        <begin position="23"/>
        <end position="123"/>
    </location>
</feature>
<evidence type="ECO:0000256" key="4">
    <source>
        <dbReference type="ARBA" id="ARBA00023239"/>
    </source>
</evidence>
<evidence type="ECO:0000256" key="1">
    <source>
        <dbReference type="ARBA" id="ARBA00001946"/>
    </source>
</evidence>
<dbReference type="FunFam" id="1.10.600.10:FF:000007">
    <property type="entry name" value="Isoprene synthase, chloroplastic"/>
    <property type="match status" value="1"/>
</dbReference>
<dbReference type="InterPro" id="IPR001906">
    <property type="entry name" value="Terpene_synth_N"/>
</dbReference>
<feature type="domain" description="Terpene synthase metal-binding" evidence="6">
    <location>
        <begin position="291"/>
        <end position="531"/>
    </location>
</feature>
<dbReference type="InterPro" id="IPR036965">
    <property type="entry name" value="Terpene_synth_N_sf"/>
</dbReference>
<dbReference type="SFLD" id="SFLDS00005">
    <property type="entry name" value="Isoprenoid_Synthase_Type_I"/>
    <property type="match status" value="1"/>
</dbReference>
<dbReference type="CDD" id="cd00684">
    <property type="entry name" value="Terpene_cyclase_plant_C1"/>
    <property type="match status" value="1"/>
</dbReference>
<dbReference type="GO" id="GO:0016102">
    <property type="term" value="P:diterpenoid biosynthetic process"/>
    <property type="evidence" value="ECO:0007669"/>
    <property type="project" value="InterPro"/>
</dbReference>
<gene>
    <name evidence="7" type="ORF">L3X38_022616</name>
</gene>
<keyword evidence="2" id="KW-0479">Metal-binding</keyword>
<feature type="domain" description="Terpene synthase N-terminal" evidence="5">
    <location>
        <begin position="162"/>
        <end position="232"/>
    </location>
</feature>
<evidence type="ECO:0000259" key="5">
    <source>
        <dbReference type="Pfam" id="PF01397"/>
    </source>
</evidence>
<dbReference type="Gene3D" id="1.50.10.130">
    <property type="entry name" value="Terpene synthase, N-terminal domain"/>
    <property type="match status" value="1"/>
</dbReference>
<comment type="caution">
    <text evidence="7">The sequence shown here is derived from an EMBL/GenBank/DDBJ whole genome shotgun (WGS) entry which is preliminary data.</text>
</comment>
<dbReference type="AlphaFoldDB" id="A0AAD4VY90"/>
<name>A0AAD4VY90_PRUDU</name>
<evidence type="ECO:0000256" key="2">
    <source>
        <dbReference type="ARBA" id="ARBA00022723"/>
    </source>
</evidence>
<dbReference type="InterPro" id="IPR008930">
    <property type="entry name" value="Terpenoid_cyclase/PrenylTrfase"/>
</dbReference>
<dbReference type="InterPro" id="IPR050148">
    <property type="entry name" value="Terpene_synthase-like"/>
</dbReference>
<dbReference type="InterPro" id="IPR044814">
    <property type="entry name" value="Terpene_cyclase_plant_C1"/>
</dbReference>
<dbReference type="Pfam" id="PF03936">
    <property type="entry name" value="Terpene_synth_C"/>
    <property type="match status" value="1"/>
</dbReference>
<dbReference type="PANTHER" id="PTHR31225">
    <property type="entry name" value="OS04G0344100 PROTEIN-RELATED"/>
    <property type="match status" value="1"/>
</dbReference>
<evidence type="ECO:0000256" key="3">
    <source>
        <dbReference type="ARBA" id="ARBA00022842"/>
    </source>
</evidence>
<keyword evidence="4" id="KW-0456">Lyase</keyword>
<dbReference type="GO" id="GO:0000287">
    <property type="term" value="F:magnesium ion binding"/>
    <property type="evidence" value="ECO:0007669"/>
    <property type="project" value="InterPro"/>
</dbReference>
<organism evidence="7 8">
    <name type="scientific">Prunus dulcis</name>
    <name type="common">Almond</name>
    <name type="synonym">Amygdalus dulcis</name>
    <dbReference type="NCBI Taxonomy" id="3755"/>
    <lineage>
        <taxon>Eukaryota</taxon>
        <taxon>Viridiplantae</taxon>
        <taxon>Streptophyta</taxon>
        <taxon>Embryophyta</taxon>
        <taxon>Tracheophyta</taxon>
        <taxon>Spermatophyta</taxon>
        <taxon>Magnoliopsida</taxon>
        <taxon>eudicotyledons</taxon>
        <taxon>Gunneridae</taxon>
        <taxon>Pentapetalae</taxon>
        <taxon>rosids</taxon>
        <taxon>fabids</taxon>
        <taxon>Rosales</taxon>
        <taxon>Rosaceae</taxon>
        <taxon>Amygdaloideae</taxon>
        <taxon>Amygdaleae</taxon>
        <taxon>Prunus</taxon>
    </lineage>
</organism>
<sequence>MDSKTNFQADEHQRRSANYKPNIWKDGFLESLNNKYIGDDYSRQFENLVKDVKNMMFVKTEDLIAQLELIDSIGKLGLTNHFEKEIKEALDTVENSNPCITENLYATALNFKILRQHGYKVSQARGLLGAHWLRSCKNSEVKRVGGWSNPRMGDHPGKLFHVFGGFMDEKGALKESNFWDVKGMLELLEATNLAFEGERILDAAKASSTVALRGSKVWNLDDNLARQVVHALELPSHRRVGWFNVKWHIHAYEKDNHANAILLLELAKLNFNMVQAALQNDLREVSMWWNNLGLKEHLKFARDRPVECFMFAVGLNFHPGYTSFRILLSKVINLILIIDDVYDIYGSLEELKIFTNAVDRWDVGVTEQLPECMKTCFQVLYNTTCEFAHEIEEEIGWNLALPHLSKAWADFCKALLVEAEWYSRSYTPSLEEYLSNGCISSSVSVLMVHTFFSTTHRDGIKEIADFLHKNEDLVHNISLIVRLTNDLGTSTAEQERGDAPSAIICYMREMNASEATAEAKIKGMIDNAWKKINGTCLRTPQQLPFLSPFINNIATNIARMAHSLYQAGDGFGDQEQGSRLIQSVLVEPLPL</sequence>
<dbReference type="InterPro" id="IPR034741">
    <property type="entry name" value="Terpene_cyclase-like_1_C"/>
</dbReference>
<evidence type="ECO:0000259" key="6">
    <source>
        <dbReference type="Pfam" id="PF03936"/>
    </source>
</evidence>
<dbReference type="InterPro" id="IPR005630">
    <property type="entry name" value="Terpene_synthase_metal-bd"/>
</dbReference>
<dbReference type="EMBL" id="JAJFAZ020000004">
    <property type="protein sequence ID" value="KAI5332487.1"/>
    <property type="molecule type" value="Genomic_DNA"/>
</dbReference>
<accession>A0AAD4VY90</accession>
<keyword evidence="3" id="KW-0460">Magnesium</keyword>
<dbReference type="SFLD" id="SFLDG01019">
    <property type="entry name" value="Terpene_Cyclase_Like_1_C_Termi"/>
    <property type="match status" value="1"/>
</dbReference>
<evidence type="ECO:0000313" key="7">
    <source>
        <dbReference type="EMBL" id="KAI5332487.1"/>
    </source>
</evidence>
<dbReference type="Proteomes" id="UP001054821">
    <property type="component" value="Chromosome 4"/>
</dbReference>
<dbReference type="SUPFAM" id="SSF48576">
    <property type="entry name" value="Terpenoid synthases"/>
    <property type="match status" value="1"/>
</dbReference>